<name>A0AAN7GWU5_9PEZI</name>
<protein>
    <submittedName>
        <fullName evidence="2">Uncharacterized protein</fullName>
    </submittedName>
</protein>
<feature type="region of interest" description="Disordered" evidence="1">
    <location>
        <begin position="211"/>
        <end position="254"/>
    </location>
</feature>
<dbReference type="EMBL" id="MU865350">
    <property type="protein sequence ID" value="KAK4226292.1"/>
    <property type="molecule type" value="Genomic_DNA"/>
</dbReference>
<feature type="compositionally biased region" description="Basic and acidic residues" evidence="1">
    <location>
        <begin position="212"/>
        <end position="221"/>
    </location>
</feature>
<reference evidence="2" key="1">
    <citation type="journal article" date="2023" name="Mol. Phylogenet. Evol.">
        <title>Genome-scale phylogeny and comparative genomics of the fungal order Sordariales.</title>
        <authorList>
            <person name="Hensen N."/>
            <person name="Bonometti L."/>
            <person name="Westerberg I."/>
            <person name="Brannstrom I.O."/>
            <person name="Guillou S."/>
            <person name="Cros-Aarteil S."/>
            <person name="Calhoun S."/>
            <person name="Haridas S."/>
            <person name="Kuo A."/>
            <person name="Mondo S."/>
            <person name="Pangilinan J."/>
            <person name="Riley R."/>
            <person name="LaButti K."/>
            <person name="Andreopoulos B."/>
            <person name="Lipzen A."/>
            <person name="Chen C."/>
            <person name="Yan M."/>
            <person name="Daum C."/>
            <person name="Ng V."/>
            <person name="Clum A."/>
            <person name="Steindorff A."/>
            <person name="Ohm R.A."/>
            <person name="Martin F."/>
            <person name="Silar P."/>
            <person name="Natvig D.O."/>
            <person name="Lalanne C."/>
            <person name="Gautier V."/>
            <person name="Ament-Velasquez S.L."/>
            <person name="Kruys A."/>
            <person name="Hutchinson M.I."/>
            <person name="Powell A.J."/>
            <person name="Barry K."/>
            <person name="Miller A.N."/>
            <person name="Grigoriev I.V."/>
            <person name="Debuchy R."/>
            <person name="Gladieux P."/>
            <person name="Hiltunen Thoren M."/>
            <person name="Johannesson H."/>
        </authorList>
    </citation>
    <scope>NUCLEOTIDE SEQUENCE</scope>
    <source>
        <strain evidence="2">CBS 990.96</strain>
    </source>
</reference>
<keyword evidence="3" id="KW-1185">Reference proteome</keyword>
<proteinExistence type="predicted"/>
<reference evidence="2" key="2">
    <citation type="submission" date="2023-05" db="EMBL/GenBank/DDBJ databases">
        <authorList>
            <consortium name="Lawrence Berkeley National Laboratory"/>
            <person name="Steindorff A."/>
            <person name="Hensen N."/>
            <person name="Bonometti L."/>
            <person name="Westerberg I."/>
            <person name="Brannstrom I.O."/>
            <person name="Guillou S."/>
            <person name="Cros-Aarteil S."/>
            <person name="Calhoun S."/>
            <person name="Haridas S."/>
            <person name="Kuo A."/>
            <person name="Mondo S."/>
            <person name="Pangilinan J."/>
            <person name="Riley R."/>
            <person name="Labutti K."/>
            <person name="Andreopoulos B."/>
            <person name="Lipzen A."/>
            <person name="Chen C."/>
            <person name="Yanf M."/>
            <person name="Daum C."/>
            <person name="Ng V."/>
            <person name="Clum A."/>
            <person name="Ohm R."/>
            <person name="Martin F."/>
            <person name="Silar P."/>
            <person name="Natvig D."/>
            <person name="Lalanne C."/>
            <person name="Gautier V."/>
            <person name="Ament-Velasquez S.L."/>
            <person name="Kruys A."/>
            <person name="Hutchinson M.I."/>
            <person name="Powell A.J."/>
            <person name="Barry K."/>
            <person name="Miller A.N."/>
            <person name="Grigoriev I.V."/>
            <person name="Debuchy R."/>
            <person name="Gladieux P."/>
            <person name="Thoren M.H."/>
            <person name="Johannesson H."/>
        </authorList>
    </citation>
    <scope>NUCLEOTIDE SEQUENCE</scope>
    <source>
        <strain evidence="2">CBS 990.96</strain>
    </source>
</reference>
<gene>
    <name evidence="2" type="ORF">QBC38DRAFT_444753</name>
</gene>
<organism evidence="2 3">
    <name type="scientific">Podospora fimiseda</name>
    <dbReference type="NCBI Taxonomy" id="252190"/>
    <lineage>
        <taxon>Eukaryota</taxon>
        <taxon>Fungi</taxon>
        <taxon>Dikarya</taxon>
        <taxon>Ascomycota</taxon>
        <taxon>Pezizomycotina</taxon>
        <taxon>Sordariomycetes</taxon>
        <taxon>Sordariomycetidae</taxon>
        <taxon>Sordariales</taxon>
        <taxon>Podosporaceae</taxon>
        <taxon>Podospora</taxon>
    </lineage>
</organism>
<feature type="compositionally biased region" description="Polar residues" evidence="1">
    <location>
        <begin position="55"/>
        <end position="68"/>
    </location>
</feature>
<feature type="region of interest" description="Disordered" evidence="1">
    <location>
        <begin position="55"/>
        <end position="75"/>
    </location>
</feature>
<comment type="caution">
    <text evidence="2">The sequence shown here is derived from an EMBL/GenBank/DDBJ whole genome shotgun (WGS) entry which is preliminary data.</text>
</comment>
<accession>A0AAN7GWU5</accession>
<evidence type="ECO:0000313" key="3">
    <source>
        <dbReference type="Proteomes" id="UP001301958"/>
    </source>
</evidence>
<sequence length="254" mass="27424">MPGWFLTIVQDLKNGLICGTLALSSLSGNEKVCPAEKANQSKTRRQLTQRALCHHQNTGSAGHPTTNAKKPGYGDAAAAAAAEAKNSRGPALPVEVPQFVEHGESRIPLGFPVKSEAVLTSAYRCRGRWCWHCFRIGASVSGFQPSKQANTLWKSPSKRIRFTDRNLASGANLKKARRRALVVLFAGGRFSAWSEAGSTQPMAAPVTKQHQATKEIKRRQPETVPAPSNPLHTHTAFCHTTRDATAPSRPASAV</sequence>
<evidence type="ECO:0000256" key="1">
    <source>
        <dbReference type="SAM" id="MobiDB-lite"/>
    </source>
</evidence>
<dbReference type="Proteomes" id="UP001301958">
    <property type="component" value="Unassembled WGS sequence"/>
</dbReference>
<evidence type="ECO:0000313" key="2">
    <source>
        <dbReference type="EMBL" id="KAK4226292.1"/>
    </source>
</evidence>
<dbReference type="AlphaFoldDB" id="A0AAN7GWU5"/>